<feature type="compositionally biased region" description="Pro residues" evidence="1">
    <location>
        <begin position="496"/>
        <end position="506"/>
    </location>
</feature>
<feature type="domain" description="PB1" evidence="2">
    <location>
        <begin position="20"/>
        <end position="112"/>
    </location>
</feature>
<feature type="compositionally biased region" description="Basic and acidic residues" evidence="1">
    <location>
        <begin position="470"/>
        <end position="490"/>
    </location>
</feature>
<feature type="region of interest" description="Disordered" evidence="1">
    <location>
        <begin position="391"/>
        <end position="449"/>
    </location>
</feature>
<evidence type="ECO:0000313" key="3">
    <source>
        <dbReference type="EMBL" id="PSR71892.1"/>
    </source>
</evidence>
<dbReference type="AlphaFoldDB" id="A0A2R6NIR7"/>
<evidence type="ECO:0000313" key="4">
    <source>
        <dbReference type="Proteomes" id="UP000186601"/>
    </source>
</evidence>
<reference evidence="3 4" key="1">
    <citation type="submission" date="2018-02" db="EMBL/GenBank/DDBJ databases">
        <title>Genome sequence of the basidiomycete white-rot fungus Phlebia centrifuga.</title>
        <authorList>
            <person name="Granchi Z."/>
            <person name="Peng M."/>
            <person name="de Vries R.P."/>
            <person name="Hilden K."/>
            <person name="Makela M.R."/>
            <person name="Grigoriev I."/>
            <person name="Riley R."/>
        </authorList>
    </citation>
    <scope>NUCLEOTIDE SEQUENCE [LARGE SCALE GENOMIC DNA]</scope>
    <source>
        <strain evidence="3 4">FBCC195</strain>
    </source>
</reference>
<dbReference type="STRING" id="98765.A0A2R6NIR7"/>
<keyword evidence="4" id="KW-1185">Reference proteome</keyword>
<dbReference type="PROSITE" id="PS51745">
    <property type="entry name" value="PB1"/>
    <property type="match status" value="1"/>
</dbReference>
<proteinExistence type="predicted"/>
<dbReference type="Pfam" id="PF00564">
    <property type="entry name" value="PB1"/>
    <property type="match status" value="1"/>
</dbReference>
<feature type="compositionally biased region" description="Low complexity" evidence="1">
    <location>
        <begin position="420"/>
        <end position="437"/>
    </location>
</feature>
<feature type="compositionally biased region" description="Polar residues" evidence="1">
    <location>
        <begin position="208"/>
        <end position="234"/>
    </location>
</feature>
<feature type="compositionally biased region" description="Low complexity" evidence="1">
    <location>
        <begin position="148"/>
        <end position="161"/>
    </location>
</feature>
<evidence type="ECO:0000259" key="2">
    <source>
        <dbReference type="PROSITE" id="PS51745"/>
    </source>
</evidence>
<feature type="compositionally biased region" description="Polar residues" evidence="1">
    <location>
        <begin position="594"/>
        <end position="607"/>
    </location>
</feature>
<comment type="caution">
    <text evidence="3">The sequence shown here is derived from an EMBL/GenBank/DDBJ whole genome shotgun (WGS) entry which is preliminary data.</text>
</comment>
<dbReference type="InterPro" id="IPR000270">
    <property type="entry name" value="PB1_dom"/>
</dbReference>
<dbReference type="InterPro" id="IPR053793">
    <property type="entry name" value="PB1-like"/>
</dbReference>
<feature type="compositionally biased region" description="Basic and acidic residues" evidence="1">
    <location>
        <begin position="608"/>
        <end position="618"/>
    </location>
</feature>
<dbReference type="Proteomes" id="UP000186601">
    <property type="component" value="Unassembled WGS sequence"/>
</dbReference>
<feature type="region of interest" description="Disordered" evidence="1">
    <location>
        <begin position="470"/>
        <end position="506"/>
    </location>
</feature>
<evidence type="ECO:0000256" key="1">
    <source>
        <dbReference type="SAM" id="MobiDB-lite"/>
    </source>
</evidence>
<dbReference type="EMBL" id="MLYV02001234">
    <property type="protein sequence ID" value="PSR71892.1"/>
    <property type="molecule type" value="Genomic_DNA"/>
</dbReference>
<sequence length="644" mass="69544">MSSRYASSESDYAESRPDKPLVVKFNYEGVSRKVTFNSSRACTYDLLKRKVEQCFPLSMTTYAITYTDDDGETTEITTEGDLTEAIRYFHPGGDDPPLSSAASILSGRSFGRSKITLRVKISVDYDGPSLSDTSSLASMDEYKQRNGSASSFSFSSPSVVSGRGEVDDDSVTVSSKDMGTRYDYHREGKGGAKTIASGPSREPLIRPSPQSRSSSLNDWDTETVSSIPQSSNARSLGVRSLPSIQDNGEDIPANLAEGSSAVFERLKMQEGQGAAVNHGASPLQSEWLRDQNERTIKLMLGDLPAPSESDQTSLNIIEDSDSAMSGALALQKDPRGKFYYAYTSGSSSVPTSAESGDDASSILYDADGSLVDSVDLLERDRRPTSMEISWIESQVITTKSEPTRPSSSNPHPPNHRSHSEPLLSPDPSIDPDLLPFLGDPPPPPHTTDCSKCGILLTTFRYVCATCGEKEPLSSDSERSVDGKGKAKDISETLSSPPRPIHSYPPVPLMYGAPSPSASSLTVVSDTENPFNDPHCMKFGRKPLPAIPSPVSPLSSPSSSTINGPKSNGSVSEGYELCANCFHLYGLDHVLDSTDQSVSSPGTDSPMDTTRRTPSERRRTASKKGQLRHAFHEKLWGLRGWTDVG</sequence>
<accession>A0A2R6NIR7</accession>
<feature type="compositionally biased region" description="Basic and acidic residues" evidence="1">
    <location>
        <begin position="178"/>
        <end position="190"/>
    </location>
</feature>
<organism evidence="3 4">
    <name type="scientific">Hermanssonia centrifuga</name>
    <dbReference type="NCBI Taxonomy" id="98765"/>
    <lineage>
        <taxon>Eukaryota</taxon>
        <taxon>Fungi</taxon>
        <taxon>Dikarya</taxon>
        <taxon>Basidiomycota</taxon>
        <taxon>Agaricomycotina</taxon>
        <taxon>Agaricomycetes</taxon>
        <taxon>Polyporales</taxon>
        <taxon>Meruliaceae</taxon>
        <taxon>Hermanssonia</taxon>
    </lineage>
</organism>
<name>A0A2R6NIR7_9APHY</name>
<dbReference type="Gene3D" id="3.10.20.90">
    <property type="entry name" value="Phosphatidylinositol 3-kinase Catalytic Subunit, Chain A, domain 1"/>
    <property type="match status" value="1"/>
</dbReference>
<dbReference type="SUPFAM" id="SSF54277">
    <property type="entry name" value="CAD &amp; PB1 domains"/>
    <property type="match status" value="1"/>
</dbReference>
<protein>
    <recommendedName>
        <fullName evidence="2">PB1 domain-containing protein</fullName>
    </recommendedName>
</protein>
<dbReference type="OrthoDB" id="661148at2759"/>
<feature type="compositionally biased region" description="Polar residues" evidence="1">
    <location>
        <begin position="391"/>
        <end position="400"/>
    </location>
</feature>
<feature type="region of interest" description="Disordered" evidence="1">
    <location>
        <begin position="546"/>
        <end position="568"/>
    </location>
</feature>
<feature type="region of interest" description="Disordered" evidence="1">
    <location>
        <begin position="594"/>
        <end position="625"/>
    </location>
</feature>
<gene>
    <name evidence="3" type="ORF">PHLCEN_2v12236</name>
</gene>
<feature type="region of interest" description="Disordered" evidence="1">
    <location>
        <begin position="146"/>
        <end position="236"/>
    </location>
</feature>